<gene>
    <name evidence="1" type="ORF">PRUPE_4G229400</name>
</gene>
<dbReference type="EMBL" id="CM007654">
    <property type="protein sequence ID" value="ONI13547.1"/>
    <property type="molecule type" value="Genomic_DNA"/>
</dbReference>
<sequence length="140" mass="16580">MFSMIMLNRILCNGYSSLVVTKEIHCGYFSRPLFLTLFPKIILHRCQPLATTATYTRDSLQCAQPHTNSDSKLAFVLVTMWSTSPQPLLICCLYVRYENFSKYFELRVWNHGNVKIYPFFFFFNYYEDFLCLRCLVVFCN</sequence>
<dbReference type="Gramene" id="ONI13547">
    <property type="protein sequence ID" value="ONI13547"/>
    <property type="gene ID" value="PRUPE_4G229400"/>
</dbReference>
<keyword evidence="2" id="KW-1185">Reference proteome</keyword>
<dbReference type="AlphaFoldDB" id="A0A251PPR6"/>
<proteinExistence type="predicted"/>
<protein>
    <submittedName>
        <fullName evidence="1">Uncharacterized protein</fullName>
    </submittedName>
</protein>
<evidence type="ECO:0000313" key="1">
    <source>
        <dbReference type="EMBL" id="ONI13547.1"/>
    </source>
</evidence>
<accession>A0A251PPR6</accession>
<reference evidence="1 2" key="1">
    <citation type="journal article" date="2013" name="Nat. Genet.">
        <title>The high-quality draft genome of peach (Prunus persica) identifies unique patterns of genetic diversity, domestication and genome evolution.</title>
        <authorList>
            <consortium name="International Peach Genome Initiative"/>
            <person name="Verde I."/>
            <person name="Abbott A.G."/>
            <person name="Scalabrin S."/>
            <person name="Jung S."/>
            <person name="Shu S."/>
            <person name="Marroni F."/>
            <person name="Zhebentyayeva T."/>
            <person name="Dettori M.T."/>
            <person name="Grimwood J."/>
            <person name="Cattonaro F."/>
            <person name="Zuccolo A."/>
            <person name="Rossini L."/>
            <person name="Jenkins J."/>
            <person name="Vendramin E."/>
            <person name="Meisel L.A."/>
            <person name="Decroocq V."/>
            <person name="Sosinski B."/>
            <person name="Prochnik S."/>
            <person name="Mitros T."/>
            <person name="Policriti A."/>
            <person name="Cipriani G."/>
            <person name="Dondini L."/>
            <person name="Ficklin S."/>
            <person name="Goodstein D.M."/>
            <person name="Xuan P."/>
            <person name="Del Fabbro C."/>
            <person name="Aramini V."/>
            <person name="Copetti D."/>
            <person name="Gonzalez S."/>
            <person name="Horner D.S."/>
            <person name="Falchi R."/>
            <person name="Lucas S."/>
            <person name="Mica E."/>
            <person name="Maldonado J."/>
            <person name="Lazzari B."/>
            <person name="Bielenberg D."/>
            <person name="Pirona R."/>
            <person name="Miculan M."/>
            <person name="Barakat A."/>
            <person name="Testolin R."/>
            <person name="Stella A."/>
            <person name="Tartarini S."/>
            <person name="Tonutti P."/>
            <person name="Arus P."/>
            <person name="Orellana A."/>
            <person name="Wells C."/>
            <person name="Main D."/>
            <person name="Vizzotto G."/>
            <person name="Silva H."/>
            <person name="Salamini F."/>
            <person name="Schmutz J."/>
            <person name="Morgante M."/>
            <person name="Rokhsar D.S."/>
        </authorList>
    </citation>
    <scope>NUCLEOTIDE SEQUENCE [LARGE SCALE GENOMIC DNA]</scope>
    <source>
        <strain evidence="2">cv. Nemared</strain>
    </source>
</reference>
<evidence type="ECO:0000313" key="2">
    <source>
        <dbReference type="Proteomes" id="UP000006882"/>
    </source>
</evidence>
<dbReference type="Proteomes" id="UP000006882">
    <property type="component" value="Chromosome G4"/>
</dbReference>
<name>A0A251PPR6_PRUPE</name>
<organism evidence="1 2">
    <name type="scientific">Prunus persica</name>
    <name type="common">Peach</name>
    <name type="synonym">Amygdalus persica</name>
    <dbReference type="NCBI Taxonomy" id="3760"/>
    <lineage>
        <taxon>Eukaryota</taxon>
        <taxon>Viridiplantae</taxon>
        <taxon>Streptophyta</taxon>
        <taxon>Embryophyta</taxon>
        <taxon>Tracheophyta</taxon>
        <taxon>Spermatophyta</taxon>
        <taxon>Magnoliopsida</taxon>
        <taxon>eudicotyledons</taxon>
        <taxon>Gunneridae</taxon>
        <taxon>Pentapetalae</taxon>
        <taxon>rosids</taxon>
        <taxon>fabids</taxon>
        <taxon>Rosales</taxon>
        <taxon>Rosaceae</taxon>
        <taxon>Amygdaloideae</taxon>
        <taxon>Amygdaleae</taxon>
        <taxon>Prunus</taxon>
    </lineage>
</organism>